<keyword evidence="7" id="KW-1185">Reference proteome</keyword>
<dbReference type="HAMAP" id="MF_01241">
    <property type="entry name" value="GlcN6P_deamin"/>
    <property type="match status" value="1"/>
</dbReference>
<feature type="domain" description="Glucosamine/galactosamine-6-phosphate isomerase" evidence="5">
    <location>
        <begin position="26"/>
        <end position="227"/>
    </location>
</feature>
<dbReference type="GO" id="GO:0006043">
    <property type="term" value="P:glucosamine catabolic process"/>
    <property type="evidence" value="ECO:0007669"/>
    <property type="project" value="TreeGrafter"/>
</dbReference>
<dbReference type="RefSeq" id="WP_091543783.1">
    <property type="nucleotide sequence ID" value="NZ_FMUS01000015.1"/>
</dbReference>
<feature type="active site" description="For ring-opening step" evidence="4">
    <location>
        <position position="136"/>
    </location>
</feature>
<dbReference type="PANTHER" id="PTHR11280">
    <property type="entry name" value="GLUCOSAMINE-6-PHOSPHATE ISOMERASE"/>
    <property type="match status" value="1"/>
</dbReference>
<dbReference type="UniPathway" id="UPA00629">
    <property type="reaction ID" value="UER00684"/>
</dbReference>
<dbReference type="EC" id="3.5.99.6" evidence="4"/>
<evidence type="ECO:0000259" key="5">
    <source>
        <dbReference type="Pfam" id="PF01182"/>
    </source>
</evidence>
<dbReference type="FunFam" id="3.40.50.1360:FF:000003">
    <property type="entry name" value="Glucosamine-6-phosphate deaminase"/>
    <property type="match status" value="1"/>
</dbReference>
<keyword evidence="2 4" id="KW-0378">Hydrolase</keyword>
<evidence type="ECO:0000313" key="6">
    <source>
        <dbReference type="EMBL" id="SCY77168.1"/>
    </source>
</evidence>
<evidence type="ECO:0000313" key="7">
    <source>
        <dbReference type="Proteomes" id="UP000198636"/>
    </source>
</evidence>
<dbReference type="NCBIfam" id="TIGR00502">
    <property type="entry name" value="nagB"/>
    <property type="match status" value="1"/>
</dbReference>
<dbReference type="GO" id="GO:0005975">
    <property type="term" value="P:carbohydrate metabolic process"/>
    <property type="evidence" value="ECO:0007669"/>
    <property type="project" value="InterPro"/>
</dbReference>
<accession>A0A1G5IP18</accession>
<name>A0A1G5IP18_9FIRM</name>
<feature type="active site" description="Proton acceptor; for ring-opening step" evidence="4">
    <location>
        <position position="138"/>
    </location>
</feature>
<dbReference type="PANTHER" id="PTHR11280:SF5">
    <property type="entry name" value="GLUCOSAMINE-6-PHOSPHATE ISOMERASE"/>
    <property type="match status" value="1"/>
</dbReference>
<gene>
    <name evidence="4" type="primary">nagB</name>
    <name evidence="6" type="ORF">SAMN03080606_02455</name>
</gene>
<comment type="similarity">
    <text evidence="4">Belongs to the glucosamine/galactosamine-6-phosphate isomerase family. NagB subfamily.</text>
</comment>
<dbReference type="EMBL" id="FMUS01000015">
    <property type="protein sequence ID" value="SCY77168.1"/>
    <property type="molecule type" value="Genomic_DNA"/>
</dbReference>
<dbReference type="SUPFAM" id="SSF100950">
    <property type="entry name" value="NagB/RpiA/CoA transferase-like"/>
    <property type="match status" value="1"/>
</dbReference>
<feature type="active site" description="Proton acceptor; for enolization step" evidence="4">
    <location>
        <position position="67"/>
    </location>
</feature>
<dbReference type="GO" id="GO:0005737">
    <property type="term" value="C:cytoplasm"/>
    <property type="evidence" value="ECO:0007669"/>
    <property type="project" value="TreeGrafter"/>
</dbReference>
<evidence type="ECO:0000256" key="3">
    <source>
        <dbReference type="ARBA" id="ARBA00023277"/>
    </source>
</evidence>
<comment type="pathway">
    <text evidence="4">Amino-sugar metabolism; N-acetylneuraminate degradation; D-fructose 6-phosphate from N-acetylneuraminate: step 5/5.</text>
</comment>
<dbReference type="Proteomes" id="UP000198636">
    <property type="component" value="Unassembled WGS sequence"/>
</dbReference>
<dbReference type="GO" id="GO:0004342">
    <property type="term" value="F:glucosamine-6-phosphate deaminase activity"/>
    <property type="evidence" value="ECO:0007669"/>
    <property type="project" value="UniProtKB-UniRule"/>
</dbReference>
<organism evidence="6 7">
    <name type="scientific">Alkaliphilus peptidifermentans DSM 18978</name>
    <dbReference type="NCBI Taxonomy" id="1120976"/>
    <lineage>
        <taxon>Bacteria</taxon>
        <taxon>Bacillati</taxon>
        <taxon>Bacillota</taxon>
        <taxon>Clostridia</taxon>
        <taxon>Peptostreptococcales</taxon>
        <taxon>Natronincolaceae</taxon>
        <taxon>Alkaliphilus</taxon>
    </lineage>
</organism>
<dbReference type="GO" id="GO:0006046">
    <property type="term" value="P:N-acetylglucosamine catabolic process"/>
    <property type="evidence" value="ECO:0007669"/>
    <property type="project" value="UniProtKB-UniRule"/>
</dbReference>
<dbReference type="InterPro" id="IPR037171">
    <property type="entry name" value="NagB/RpiA_transferase-like"/>
</dbReference>
<comment type="catalytic activity">
    <reaction evidence="1 4">
        <text>alpha-D-glucosamine 6-phosphate + H2O = beta-D-fructose 6-phosphate + NH4(+)</text>
        <dbReference type="Rhea" id="RHEA:12172"/>
        <dbReference type="ChEBI" id="CHEBI:15377"/>
        <dbReference type="ChEBI" id="CHEBI:28938"/>
        <dbReference type="ChEBI" id="CHEBI:57634"/>
        <dbReference type="ChEBI" id="CHEBI:75989"/>
        <dbReference type="EC" id="3.5.99.6"/>
    </reaction>
</comment>
<evidence type="ECO:0000256" key="4">
    <source>
        <dbReference type="HAMAP-Rule" id="MF_01241"/>
    </source>
</evidence>
<feature type="active site" description="For ring-opening step" evidence="4">
    <location>
        <position position="143"/>
    </location>
</feature>
<dbReference type="InterPro" id="IPR004547">
    <property type="entry name" value="Glucosamine6P_isomerase"/>
</dbReference>
<dbReference type="InterPro" id="IPR006148">
    <property type="entry name" value="Glc/Gal-6P_isomerase"/>
</dbReference>
<dbReference type="Gene3D" id="3.40.50.1360">
    <property type="match status" value="1"/>
</dbReference>
<dbReference type="GO" id="GO:0019262">
    <property type="term" value="P:N-acetylneuraminate catabolic process"/>
    <property type="evidence" value="ECO:0007669"/>
    <property type="project" value="UniProtKB-UniRule"/>
</dbReference>
<dbReference type="OrthoDB" id="9791139at2"/>
<keyword evidence="3 4" id="KW-0119">Carbohydrate metabolism</keyword>
<dbReference type="Pfam" id="PF01182">
    <property type="entry name" value="Glucosamine_iso"/>
    <property type="match status" value="1"/>
</dbReference>
<dbReference type="STRING" id="1120976.SAMN03080606_02455"/>
<protein>
    <recommendedName>
        <fullName evidence="4">Glucosamine-6-phosphate deaminase</fullName>
        <ecNumber evidence="4">3.5.99.6</ecNumber>
    </recommendedName>
    <alternativeName>
        <fullName evidence="4">GlcN6P deaminase</fullName>
        <shortName evidence="4">GNPDA</shortName>
    </alternativeName>
    <alternativeName>
        <fullName evidence="4">Glucosamine-6-phosphate isomerase</fullName>
    </alternativeName>
</protein>
<reference evidence="6 7" key="1">
    <citation type="submission" date="2016-10" db="EMBL/GenBank/DDBJ databases">
        <authorList>
            <person name="de Groot N.N."/>
        </authorList>
    </citation>
    <scope>NUCLEOTIDE SEQUENCE [LARGE SCALE GENOMIC DNA]</scope>
    <source>
        <strain evidence="6 7">DSM 18978</strain>
    </source>
</reference>
<proteinExistence type="inferred from homology"/>
<dbReference type="GO" id="GO:0042802">
    <property type="term" value="F:identical protein binding"/>
    <property type="evidence" value="ECO:0007669"/>
    <property type="project" value="TreeGrafter"/>
</dbReference>
<evidence type="ECO:0000256" key="1">
    <source>
        <dbReference type="ARBA" id="ARBA00000644"/>
    </source>
</evidence>
<dbReference type="AlphaFoldDB" id="A0A1G5IP18"/>
<sequence length="261" mass="29067">MKIICTKDYQSMCRVGANILSAQIILNPKSVLGLATGSTPLGVYNQLVDWYKKGDLDFSQIKSVNLDEYCGLSKNNKQSYYCYMYENFFKHINIDSNSTFIPNGMEKNVDSECQRYDSIVRKLGGVDYQLLGVGHNGHIGFNEPHTSFEKETHCVKLADKTIEANSRFFNSIKEVPTHAYTMGIKSIMKAKKILLLVSGESKAEILYEVLFGPIVPTVPASILQLHNDLTIIADKPALTVISEKFSGCKNPPSDAQNLLPT</sequence>
<comment type="caution">
    <text evidence="4">Lacks conserved residue(s) required for the propagation of feature annotation.</text>
</comment>
<evidence type="ECO:0000256" key="2">
    <source>
        <dbReference type="ARBA" id="ARBA00022801"/>
    </source>
</evidence>
<dbReference type="CDD" id="cd01399">
    <property type="entry name" value="GlcN6P_deaminase"/>
    <property type="match status" value="1"/>
</dbReference>
<comment type="function">
    <text evidence="4">Catalyzes the reversible isomerization-deamination of glucosamine 6-phosphate (GlcN6P) to form fructose 6-phosphate (Fru6P) and ammonium ion.</text>
</comment>